<dbReference type="PROSITE" id="PS50089">
    <property type="entry name" value="ZF_RING_2"/>
    <property type="match status" value="1"/>
</dbReference>
<dbReference type="InterPro" id="IPR001841">
    <property type="entry name" value="Znf_RING"/>
</dbReference>
<evidence type="ECO:0000256" key="5">
    <source>
        <dbReference type="PROSITE-ProRule" id="PRU00175"/>
    </source>
</evidence>
<feature type="region of interest" description="Disordered" evidence="7">
    <location>
        <begin position="119"/>
        <end position="179"/>
    </location>
</feature>
<evidence type="ECO:0000256" key="4">
    <source>
        <dbReference type="PIRNR" id="PIRNR023577"/>
    </source>
</evidence>
<accession>A0A8K0T8X3</accession>
<evidence type="ECO:0000313" key="9">
    <source>
        <dbReference type="EMBL" id="KAH7354073.1"/>
    </source>
</evidence>
<dbReference type="EMBL" id="JAGPXD010000005">
    <property type="protein sequence ID" value="KAH7354073.1"/>
    <property type="molecule type" value="Genomic_DNA"/>
</dbReference>
<dbReference type="InterPro" id="IPR013083">
    <property type="entry name" value="Znf_RING/FYVE/PHD"/>
</dbReference>
<dbReference type="AlphaFoldDB" id="A0A8K0T8X3"/>
<dbReference type="GO" id="GO:0061630">
    <property type="term" value="F:ubiquitin protein ligase activity"/>
    <property type="evidence" value="ECO:0007669"/>
    <property type="project" value="InterPro"/>
</dbReference>
<feature type="coiled-coil region" evidence="6">
    <location>
        <begin position="71"/>
        <end position="105"/>
    </location>
</feature>
<keyword evidence="1" id="KW-0479">Metal-binding</keyword>
<keyword evidence="6" id="KW-0175">Coiled coil</keyword>
<dbReference type="PROSITE" id="PS00518">
    <property type="entry name" value="ZF_RING_1"/>
    <property type="match status" value="1"/>
</dbReference>
<dbReference type="PIRSF" id="PIRSF023577">
    <property type="entry name" value="ENOS_interacting"/>
    <property type="match status" value="1"/>
</dbReference>
<dbReference type="Pfam" id="PF14634">
    <property type="entry name" value="zf-RING_5"/>
    <property type="match status" value="1"/>
</dbReference>
<keyword evidence="2 5" id="KW-0863">Zinc-finger</keyword>
<dbReference type="InterPro" id="IPR016818">
    <property type="entry name" value="NOSIP"/>
</dbReference>
<reference evidence="9" key="1">
    <citation type="journal article" date="2021" name="Nat. Commun.">
        <title>Genetic determinants of endophytism in the Arabidopsis root mycobiome.</title>
        <authorList>
            <person name="Mesny F."/>
            <person name="Miyauchi S."/>
            <person name="Thiergart T."/>
            <person name="Pickel B."/>
            <person name="Atanasova L."/>
            <person name="Karlsson M."/>
            <person name="Huettel B."/>
            <person name="Barry K.W."/>
            <person name="Haridas S."/>
            <person name="Chen C."/>
            <person name="Bauer D."/>
            <person name="Andreopoulos W."/>
            <person name="Pangilinan J."/>
            <person name="LaButti K."/>
            <person name="Riley R."/>
            <person name="Lipzen A."/>
            <person name="Clum A."/>
            <person name="Drula E."/>
            <person name="Henrissat B."/>
            <person name="Kohler A."/>
            <person name="Grigoriev I.V."/>
            <person name="Martin F.M."/>
            <person name="Hacquard S."/>
        </authorList>
    </citation>
    <scope>NUCLEOTIDE SEQUENCE</scope>
    <source>
        <strain evidence="9">MPI-CAGE-AT-0016</strain>
    </source>
</reference>
<evidence type="ECO:0000259" key="8">
    <source>
        <dbReference type="PROSITE" id="PS50089"/>
    </source>
</evidence>
<evidence type="ECO:0000256" key="3">
    <source>
        <dbReference type="ARBA" id="ARBA00022833"/>
    </source>
</evidence>
<name>A0A8K0T8X3_9PEZI</name>
<dbReference type="GO" id="GO:0005634">
    <property type="term" value="C:nucleus"/>
    <property type="evidence" value="ECO:0007669"/>
    <property type="project" value="UniProtKB-SubCell"/>
</dbReference>
<evidence type="ECO:0000256" key="2">
    <source>
        <dbReference type="ARBA" id="ARBA00022771"/>
    </source>
</evidence>
<dbReference type="Gene3D" id="3.30.40.10">
    <property type="entry name" value="Zinc/RING finger domain, C3HC4 (zinc finger)"/>
    <property type="match status" value="2"/>
</dbReference>
<comment type="similarity">
    <text evidence="4">Belongs to the NOSIP family.</text>
</comment>
<keyword evidence="4" id="KW-0539">Nucleus</keyword>
<keyword evidence="10" id="KW-1185">Reference proteome</keyword>
<dbReference type="OrthoDB" id="116827at2759"/>
<comment type="caution">
    <text evidence="9">The sequence shown here is derived from an EMBL/GenBank/DDBJ whole genome shotgun (WGS) entry which is preliminary data.</text>
</comment>
<evidence type="ECO:0000256" key="7">
    <source>
        <dbReference type="SAM" id="MobiDB-lite"/>
    </source>
</evidence>
<proteinExistence type="inferred from homology"/>
<dbReference type="InterPro" id="IPR017907">
    <property type="entry name" value="Znf_RING_CS"/>
</dbReference>
<dbReference type="SMART" id="SM00184">
    <property type="entry name" value="RING"/>
    <property type="match status" value="2"/>
</dbReference>
<evidence type="ECO:0000256" key="6">
    <source>
        <dbReference type="SAM" id="Coils"/>
    </source>
</evidence>
<comment type="subcellular location">
    <subcellularLocation>
        <location evidence="4">Nucleus</location>
    </subcellularLocation>
</comment>
<sequence>MSHSKRNTSRSVFTSYERSLAKAAWSSNSARLQRDSFLPFGSCYLCLETARDPVACSHGDIFCRECAVSNLVAQKKEIKRTSRARARLEAELHDAALQEDEQAQQSAVREFELIQAGLKPIKPSKTDQAGAIESRSGEKRKAATDEETPSEDRHKARKVLGETKGEKTRSTWAPSQRHDTEALQKAATLAKNVKSEPVCPASQAGTQHRYSLKSLKPIIFTEEVDDSNPDSMRRKCPSCMKTLGNASQPLMAINCGHVLCRNCVVKLVAPAKAASKQEPQMCFVCDQELSTGDEKNDPEHPRVGEFRGLVELRSEGTGFSARGGNTIQREGVAFQC</sequence>
<dbReference type="Proteomes" id="UP000813385">
    <property type="component" value="Unassembled WGS sequence"/>
</dbReference>
<dbReference type="GO" id="GO:0008270">
    <property type="term" value="F:zinc ion binding"/>
    <property type="evidence" value="ECO:0007669"/>
    <property type="project" value="UniProtKB-KW"/>
</dbReference>
<feature type="compositionally biased region" description="Basic and acidic residues" evidence="7">
    <location>
        <begin position="135"/>
        <end position="169"/>
    </location>
</feature>
<dbReference type="PANTHER" id="PTHR13063">
    <property type="entry name" value="ENOS INTERACTING PROTEIN"/>
    <property type="match status" value="1"/>
</dbReference>
<protein>
    <recommendedName>
        <fullName evidence="8">RING-type domain-containing protein</fullName>
    </recommendedName>
</protein>
<feature type="domain" description="RING-type" evidence="8">
    <location>
        <begin position="236"/>
        <end position="286"/>
    </location>
</feature>
<evidence type="ECO:0000256" key="1">
    <source>
        <dbReference type="ARBA" id="ARBA00022723"/>
    </source>
</evidence>
<gene>
    <name evidence="9" type="ORF">B0T11DRAFT_123762</name>
</gene>
<dbReference type="PANTHER" id="PTHR13063:SF10">
    <property type="entry name" value="NITRIC OXIDE SYNTHASE-INTERACTING PROTEIN"/>
    <property type="match status" value="1"/>
</dbReference>
<keyword evidence="3" id="KW-0862">Zinc</keyword>
<organism evidence="9 10">
    <name type="scientific">Plectosphaerella cucumerina</name>
    <dbReference type="NCBI Taxonomy" id="40658"/>
    <lineage>
        <taxon>Eukaryota</taxon>
        <taxon>Fungi</taxon>
        <taxon>Dikarya</taxon>
        <taxon>Ascomycota</taxon>
        <taxon>Pezizomycotina</taxon>
        <taxon>Sordariomycetes</taxon>
        <taxon>Hypocreomycetidae</taxon>
        <taxon>Glomerellales</taxon>
        <taxon>Plectosphaerellaceae</taxon>
        <taxon>Plectosphaerella</taxon>
    </lineage>
</organism>
<evidence type="ECO:0000313" key="10">
    <source>
        <dbReference type="Proteomes" id="UP000813385"/>
    </source>
</evidence>
<dbReference type="SUPFAM" id="SSF57850">
    <property type="entry name" value="RING/U-box"/>
    <property type="match status" value="2"/>
</dbReference>